<dbReference type="AlphaFoldDB" id="A0AAW1L6G7"/>
<gene>
    <name evidence="1" type="ORF">QE152_g15961</name>
</gene>
<comment type="caution">
    <text evidence="1">The sequence shown here is derived from an EMBL/GenBank/DDBJ whole genome shotgun (WGS) entry which is preliminary data.</text>
</comment>
<accession>A0AAW1L6G7</accession>
<reference evidence="1 2" key="1">
    <citation type="journal article" date="2024" name="BMC Genomics">
        <title>De novo assembly and annotation of Popillia japonica's genome with initial clues to its potential as an invasive pest.</title>
        <authorList>
            <person name="Cucini C."/>
            <person name="Boschi S."/>
            <person name="Funari R."/>
            <person name="Cardaioli E."/>
            <person name="Iannotti N."/>
            <person name="Marturano G."/>
            <person name="Paoli F."/>
            <person name="Bruttini M."/>
            <person name="Carapelli A."/>
            <person name="Frati F."/>
            <person name="Nardi F."/>
        </authorList>
    </citation>
    <scope>NUCLEOTIDE SEQUENCE [LARGE SCALE GENOMIC DNA]</scope>
    <source>
        <strain evidence="1">DMR45628</strain>
    </source>
</reference>
<dbReference type="PANTHER" id="PTHR33568">
    <property type="entry name" value="DNA POLYMERASE"/>
    <property type="match status" value="1"/>
</dbReference>
<sequence>MNQGECTQSAEQRALVGTWLIGEVRTAIEKGYSMLEIYEASGWPTGCDSADDKEKYIQQYLEKEGIQLNPNKIEKNPGLRQVGKAVITSFWGKLGQRENQAQTTIVNEPTITSFWGKLGQRENQAQTTIVNEPTQFFVMLNNPGINLNTVQIINDSTLVVNWEHKEKVYHPLPTANVCLAAYTTAQARLKLYFYLEKLGERVL</sequence>
<keyword evidence="2" id="KW-1185">Reference proteome</keyword>
<dbReference type="InterPro" id="IPR043502">
    <property type="entry name" value="DNA/RNA_pol_sf"/>
</dbReference>
<dbReference type="SUPFAM" id="SSF56672">
    <property type="entry name" value="DNA/RNA polymerases"/>
    <property type="match status" value="1"/>
</dbReference>
<dbReference type="Proteomes" id="UP001458880">
    <property type="component" value="Unassembled WGS sequence"/>
</dbReference>
<proteinExistence type="predicted"/>
<protein>
    <submittedName>
        <fullName evidence="1">Uncharacterized protein</fullName>
    </submittedName>
</protein>
<organism evidence="1 2">
    <name type="scientific">Popillia japonica</name>
    <name type="common">Japanese beetle</name>
    <dbReference type="NCBI Taxonomy" id="7064"/>
    <lineage>
        <taxon>Eukaryota</taxon>
        <taxon>Metazoa</taxon>
        <taxon>Ecdysozoa</taxon>
        <taxon>Arthropoda</taxon>
        <taxon>Hexapoda</taxon>
        <taxon>Insecta</taxon>
        <taxon>Pterygota</taxon>
        <taxon>Neoptera</taxon>
        <taxon>Endopterygota</taxon>
        <taxon>Coleoptera</taxon>
        <taxon>Polyphaga</taxon>
        <taxon>Scarabaeiformia</taxon>
        <taxon>Scarabaeidae</taxon>
        <taxon>Rutelinae</taxon>
        <taxon>Popillia</taxon>
    </lineage>
</organism>
<dbReference type="GO" id="GO:0071897">
    <property type="term" value="P:DNA biosynthetic process"/>
    <property type="evidence" value="ECO:0007669"/>
    <property type="project" value="UniProtKB-ARBA"/>
</dbReference>
<evidence type="ECO:0000313" key="1">
    <source>
        <dbReference type="EMBL" id="KAK9729441.1"/>
    </source>
</evidence>
<dbReference type="PANTHER" id="PTHR33568:SF3">
    <property type="entry name" value="DNA-DIRECTED DNA POLYMERASE"/>
    <property type="match status" value="1"/>
</dbReference>
<dbReference type="EMBL" id="JASPKY010000160">
    <property type="protein sequence ID" value="KAK9729441.1"/>
    <property type="molecule type" value="Genomic_DNA"/>
</dbReference>
<evidence type="ECO:0000313" key="2">
    <source>
        <dbReference type="Proteomes" id="UP001458880"/>
    </source>
</evidence>
<name>A0AAW1L6G7_POPJA</name>